<dbReference type="Proteomes" id="UP000193564">
    <property type="component" value="Unassembled WGS sequence"/>
</dbReference>
<dbReference type="STRING" id="126673.AWC01_07780"/>
<dbReference type="InterPro" id="IPR020596">
    <property type="entry name" value="rRNA_Ade_Mease_Trfase_CS"/>
</dbReference>
<dbReference type="RefSeq" id="WP_085189691.1">
    <property type="nucleotide sequence ID" value="NZ_AP022605.1"/>
</dbReference>
<evidence type="ECO:0000313" key="7">
    <source>
        <dbReference type="Proteomes" id="UP000193564"/>
    </source>
</evidence>
<dbReference type="AlphaFoldDB" id="A0A1X1TDJ8"/>
<dbReference type="OrthoDB" id="5383291at2"/>
<evidence type="ECO:0000256" key="1">
    <source>
        <dbReference type="ARBA" id="ARBA00022603"/>
    </source>
</evidence>
<gene>
    <name evidence="6" type="ORF">AWC01_07780</name>
    <name evidence="5" type="ORF">MDOR_11500</name>
</gene>
<reference evidence="5" key="3">
    <citation type="submission" date="2020-02" db="EMBL/GenBank/DDBJ databases">
        <authorList>
            <person name="Matsumoto Y."/>
            <person name="Motooka D."/>
            <person name="Nakamura S."/>
        </authorList>
    </citation>
    <scope>NUCLEOTIDE SEQUENCE</scope>
    <source>
        <strain evidence="5">JCM 12405</strain>
    </source>
</reference>
<sequence length="307" mass="33913">MSGIPKWHFAMLNDAERNRAFAEAINERVNNKHTVLDIGAGTGLLSVLALASGARSVDAFEADPDIARVARQVLSTHGAREVNLFAIHSTRASLRTTARKNFLLTETFDCAVIGEGILPTLRHARRELLQTAYDALPAEVSLSGRLISAPRLRALNEVSDAVGIKVDPMNRLQTVGHFPVRLHTWPHEFVSDAELLYRLDLHSEPDNTTGLNARFRADRSSYVDGVLAWFDMDLGAGAILTNSPGTDSHWMQAFIPLPAPVYVDQGSEVDFKFRIVDDTKFVADHLGPSHHTAERRHPALATRIFQV</sequence>
<keyword evidence="7" id="KW-1185">Reference proteome</keyword>
<dbReference type="Pfam" id="PF06325">
    <property type="entry name" value="PrmA"/>
    <property type="match status" value="1"/>
</dbReference>
<dbReference type="Proteomes" id="UP000467201">
    <property type="component" value="Chromosome"/>
</dbReference>
<evidence type="ECO:0000259" key="4">
    <source>
        <dbReference type="Pfam" id="PF22528"/>
    </source>
</evidence>
<dbReference type="InterPro" id="IPR055135">
    <property type="entry name" value="PRMT_dom"/>
</dbReference>
<dbReference type="PROSITE" id="PS01131">
    <property type="entry name" value="RRNA_A_DIMETH"/>
    <property type="match status" value="1"/>
</dbReference>
<dbReference type="Pfam" id="PF22528">
    <property type="entry name" value="PRMT_C"/>
    <property type="match status" value="1"/>
</dbReference>
<name>A0A1X1TDJ8_9MYCO</name>
<organism evidence="6 7">
    <name type="scientific">Mycolicibacterium doricum</name>
    <dbReference type="NCBI Taxonomy" id="126673"/>
    <lineage>
        <taxon>Bacteria</taxon>
        <taxon>Bacillati</taxon>
        <taxon>Actinomycetota</taxon>
        <taxon>Actinomycetes</taxon>
        <taxon>Mycobacteriales</taxon>
        <taxon>Mycobacteriaceae</taxon>
        <taxon>Mycolicibacterium</taxon>
    </lineage>
</organism>
<dbReference type="GO" id="GO:0016274">
    <property type="term" value="F:protein-arginine N-methyltransferase activity"/>
    <property type="evidence" value="ECO:0007669"/>
    <property type="project" value="InterPro"/>
</dbReference>
<dbReference type="GO" id="GO:0042054">
    <property type="term" value="F:histone methyltransferase activity"/>
    <property type="evidence" value="ECO:0007669"/>
    <property type="project" value="TreeGrafter"/>
</dbReference>
<dbReference type="CDD" id="cd02440">
    <property type="entry name" value="AdoMet_MTases"/>
    <property type="match status" value="1"/>
</dbReference>
<keyword evidence="2" id="KW-0808">Transferase</keyword>
<dbReference type="InterPro" id="IPR029063">
    <property type="entry name" value="SAM-dependent_MTases_sf"/>
</dbReference>
<dbReference type="PANTHER" id="PTHR11006:SF60">
    <property type="entry name" value="PROTEIN ARGININE N-METHYLTRANSFERASE 9"/>
    <property type="match status" value="1"/>
</dbReference>
<dbReference type="Gene3D" id="3.40.50.150">
    <property type="entry name" value="Vaccinia Virus protein VP39"/>
    <property type="match status" value="1"/>
</dbReference>
<keyword evidence="1" id="KW-0489">Methyltransferase</keyword>
<dbReference type="EMBL" id="LQOS01000021">
    <property type="protein sequence ID" value="ORV42617.1"/>
    <property type="molecule type" value="Genomic_DNA"/>
</dbReference>
<reference evidence="5 8" key="2">
    <citation type="journal article" date="2019" name="Emerg. Microbes Infect.">
        <title>Comprehensive subspecies identification of 175 nontuberculous mycobacteria species based on 7547 genomic profiles.</title>
        <authorList>
            <person name="Matsumoto Y."/>
            <person name="Kinjo T."/>
            <person name="Motooka D."/>
            <person name="Nabeya D."/>
            <person name="Jung N."/>
            <person name="Uechi K."/>
            <person name="Horii T."/>
            <person name="Iida T."/>
            <person name="Fujita J."/>
            <person name="Nakamura S."/>
        </authorList>
    </citation>
    <scope>NUCLEOTIDE SEQUENCE [LARGE SCALE GENOMIC DNA]</scope>
    <source>
        <strain evidence="5 8">JCM 12405</strain>
    </source>
</reference>
<dbReference type="PANTHER" id="PTHR11006">
    <property type="entry name" value="PROTEIN ARGININE N-METHYLTRANSFERASE"/>
    <property type="match status" value="1"/>
</dbReference>
<dbReference type="SUPFAM" id="SSF53335">
    <property type="entry name" value="S-adenosyl-L-methionine-dependent methyltransferases"/>
    <property type="match status" value="1"/>
</dbReference>
<evidence type="ECO:0000313" key="5">
    <source>
        <dbReference type="EMBL" id="BBZ06981.1"/>
    </source>
</evidence>
<evidence type="ECO:0000313" key="6">
    <source>
        <dbReference type="EMBL" id="ORV42617.1"/>
    </source>
</evidence>
<evidence type="ECO:0000313" key="8">
    <source>
        <dbReference type="Proteomes" id="UP000467201"/>
    </source>
</evidence>
<proteinExistence type="predicted"/>
<dbReference type="InterPro" id="IPR025799">
    <property type="entry name" value="Arg_MeTrfase"/>
</dbReference>
<keyword evidence="3" id="KW-0949">S-adenosyl-L-methionine</keyword>
<dbReference type="KEGG" id="mdr:MDOR_11500"/>
<dbReference type="EMBL" id="AP022605">
    <property type="protein sequence ID" value="BBZ06981.1"/>
    <property type="molecule type" value="Genomic_DNA"/>
</dbReference>
<feature type="domain" description="Protein arginine N-methyltransferase" evidence="4">
    <location>
        <begin position="163"/>
        <end position="276"/>
    </location>
</feature>
<dbReference type="Gene3D" id="2.70.160.11">
    <property type="entry name" value="Hnrnp arginine n-methyltransferase1"/>
    <property type="match status" value="1"/>
</dbReference>
<reference evidence="6 7" key="1">
    <citation type="submission" date="2016-01" db="EMBL/GenBank/DDBJ databases">
        <title>The new phylogeny of the genus Mycobacterium.</title>
        <authorList>
            <person name="Tarcisio F."/>
            <person name="Conor M."/>
            <person name="Antonella G."/>
            <person name="Elisabetta G."/>
            <person name="Giulia F.S."/>
            <person name="Sara T."/>
            <person name="Anna F."/>
            <person name="Clotilde B."/>
            <person name="Roberto B."/>
            <person name="Veronica D.S."/>
            <person name="Fabio R."/>
            <person name="Monica P."/>
            <person name="Olivier J."/>
            <person name="Enrico T."/>
            <person name="Nicola S."/>
        </authorList>
    </citation>
    <scope>NUCLEOTIDE SEQUENCE [LARGE SCALE GENOMIC DNA]</scope>
    <source>
        <strain evidence="6 7">DSM 44339</strain>
    </source>
</reference>
<evidence type="ECO:0000256" key="2">
    <source>
        <dbReference type="ARBA" id="ARBA00022679"/>
    </source>
</evidence>
<protein>
    <recommendedName>
        <fullName evidence="4">Protein arginine N-methyltransferase domain-containing protein</fullName>
    </recommendedName>
</protein>
<dbReference type="GO" id="GO:0000179">
    <property type="term" value="F:rRNA (adenine-N6,N6-)-dimethyltransferase activity"/>
    <property type="evidence" value="ECO:0007669"/>
    <property type="project" value="InterPro"/>
</dbReference>
<accession>A0A1X1TDJ8</accession>
<evidence type="ECO:0000256" key="3">
    <source>
        <dbReference type="ARBA" id="ARBA00022691"/>
    </source>
</evidence>